<reference evidence="1" key="1">
    <citation type="submission" date="2015-12" db="EMBL/GenBank/DDBJ databases">
        <title>Gene expression during late stages of embryo sac development: a critical building block for successful pollen-pistil interactions.</title>
        <authorList>
            <person name="Liu Y."/>
            <person name="Joly V."/>
            <person name="Sabar M."/>
            <person name="Matton D.P."/>
        </authorList>
    </citation>
    <scope>NUCLEOTIDE SEQUENCE</scope>
</reference>
<dbReference type="AlphaFoldDB" id="A0A0V0HG58"/>
<accession>A0A0V0HG58</accession>
<dbReference type="EMBL" id="GEDG01020810">
    <property type="protein sequence ID" value="JAP18825.1"/>
    <property type="molecule type" value="Transcribed_RNA"/>
</dbReference>
<sequence>MHRVKFRWKHNKYQKEKYFLTLLQLFINICSSRHQLIEVFLNCMNMSKIGRNIKILALKVSQPKSHIINTRGVFCV</sequence>
<evidence type="ECO:0000313" key="1">
    <source>
        <dbReference type="EMBL" id="JAP18825.1"/>
    </source>
</evidence>
<organism evidence="1">
    <name type="scientific">Solanum chacoense</name>
    <name type="common">Chaco potato</name>
    <dbReference type="NCBI Taxonomy" id="4108"/>
    <lineage>
        <taxon>Eukaryota</taxon>
        <taxon>Viridiplantae</taxon>
        <taxon>Streptophyta</taxon>
        <taxon>Embryophyta</taxon>
        <taxon>Tracheophyta</taxon>
        <taxon>Spermatophyta</taxon>
        <taxon>Magnoliopsida</taxon>
        <taxon>eudicotyledons</taxon>
        <taxon>Gunneridae</taxon>
        <taxon>Pentapetalae</taxon>
        <taxon>asterids</taxon>
        <taxon>lamiids</taxon>
        <taxon>Solanales</taxon>
        <taxon>Solanaceae</taxon>
        <taxon>Solanoideae</taxon>
        <taxon>Solaneae</taxon>
        <taxon>Solanum</taxon>
    </lineage>
</organism>
<proteinExistence type="predicted"/>
<protein>
    <submittedName>
        <fullName evidence="1">Putative ovule protein</fullName>
    </submittedName>
</protein>
<name>A0A0V0HG58_SOLCH</name>